<keyword evidence="7" id="KW-1133">Transmembrane helix</keyword>
<evidence type="ECO:0000256" key="1">
    <source>
        <dbReference type="ARBA" id="ARBA00008655"/>
    </source>
</evidence>
<feature type="domain" description="Phospholipid/glycerol acyltransferase" evidence="8">
    <location>
        <begin position="90"/>
        <end position="212"/>
    </location>
</feature>
<protein>
    <submittedName>
        <fullName evidence="9">1-acyl-sn-glycerol-3-phosphate acyltransferase gamma</fullName>
    </submittedName>
</protein>
<evidence type="ECO:0000256" key="3">
    <source>
        <dbReference type="ARBA" id="ARBA00022679"/>
    </source>
</evidence>
<keyword evidence="7" id="KW-0472">Membrane</keyword>
<dbReference type="InterPro" id="IPR002123">
    <property type="entry name" value="Plipid/glycerol_acylTrfase"/>
</dbReference>
<dbReference type="Pfam" id="PF01553">
    <property type="entry name" value="Acyltransferase"/>
    <property type="match status" value="1"/>
</dbReference>
<dbReference type="GO" id="GO:0008654">
    <property type="term" value="P:phospholipid biosynthetic process"/>
    <property type="evidence" value="ECO:0007669"/>
    <property type="project" value="UniProtKB-KW"/>
</dbReference>
<dbReference type="PANTHER" id="PTHR10983:SF9">
    <property type="entry name" value="1-ACYL-SN-GLYCEROL-3-PHOSPHATE ACYLTRANSFERASE GAMMA"/>
    <property type="match status" value="1"/>
</dbReference>
<dbReference type="Proteomes" id="UP001205998">
    <property type="component" value="Unassembled WGS sequence"/>
</dbReference>
<keyword evidence="2" id="KW-0444">Lipid biosynthesis</keyword>
<keyword evidence="5" id="KW-1208">Phospholipid metabolism</keyword>
<evidence type="ECO:0000256" key="5">
    <source>
        <dbReference type="ARBA" id="ARBA00023264"/>
    </source>
</evidence>
<feature type="transmembrane region" description="Helical" evidence="7">
    <location>
        <begin position="333"/>
        <end position="352"/>
    </location>
</feature>
<evidence type="ECO:0000313" key="9">
    <source>
        <dbReference type="EMBL" id="KAI5618429.1"/>
    </source>
</evidence>
<reference evidence="9" key="1">
    <citation type="submission" date="2018-07" db="EMBL/GenBank/DDBJ databases">
        <title>Comparative genomics of catfishes provides insights into carnivory and benthic adaptation.</title>
        <authorList>
            <person name="Zhang Y."/>
            <person name="Wang D."/>
            <person name="Peng Z."/>
            <person name="Zheng S."/>
            <person name="Shao F."/>
            <person name="Tao W."/>
        </authorList>
    </citation>
    <scope>NUCLEOTIDE SEQUENCE</scope>
    <source>
        <strain evidence="9">Chongqing</strain>
    </source>
</reference>
<dbReference type="EMBL" id="MU551695">
    <property type="protein sequence ID" value="KAI5618429.1"/>
    <property type="molecule type" value="Genomic_DNA"/>
</dbReference>
<comment type="similarity">
    <text evidence="1">Belongs to the 1-acyl-sn-glycerol-3-phosphate acyltransferase family.</text>
</comment>
<name>A0AAD5AMG7_SILAS</name>
<dbReference type="SMART" id="SM00563">
    <property type="entry name" value="PlsC"/>
    <property type="match status" value="1"/>
</dbReference>
<keyword evidence="4" id="KW-0594">Phospholipid biosynthesis</keyword>
<evidence type="ECO:0000313" key="10">
    <source>
        <dbReference type="Proteomes" id="UP001205998"/>
    </source>
</evidence>
<dbReference type="Pfam" id="PF16076">
    <property type="entry name" value="Acyltransf_C"/>
    <property type="match status" value="1"/>
</dbReference>
<dbReference type="SUPFAM" id="SSF69593">
    <property type="entry name" value="Glycerol-3-phosphate (1)-acyltransferase"/>
    <property type="match status" value="1"/>
</dbReference>
<feature type="transmembrane region" description="Helical" evidence="7">
    <location>
        <begin position="12"/>
        <end position="39"/>
    </location>
</feature>
<dbReference type="GO" id="GO:0003841">
    <property type="term" value="F:1-acylglycerol-3-phosphate O-acyltransferase activity"/>
    <property type="evidence" value="ECO:0007669"/>
    <property type="project" value="TreeGrafter"/>
</dbReference>
<dbReference type="AlphaFoldDB" id="A0AAD5AMG7"/>
<dbReference type="GO" id="GO:0005783">
    <property type="term" value="C:endoplasmic reticulum"/>
    <property type="evidence" value="ECO:0007669"/>
    <property type="project" value="TreeGrafter"/>
</dbReference>
<evidence type="ECO:0000259" key="8">
    <source>
        <dbReference type="SMART" id="SM00563"/>
    </source>
</evidence>
<keyword evidence="7" id="KW-0812">Transmembrane</keyword>
<evidence type="ECO:0000256" key="4">
    <source>
        <dbReference type="ARBA" id="ARBA00023209"/>
    </source>
</evidence>
<dbReference type="PANTHER" id="PTHR10983">
    <property type="entry name" value="1-ACYLGLYCEROL-3-PHOSPHATE ACYLTRANSFERASE-RELATED"/>
    <property type="match status" value="1"/>
</dbReference>
<organism evidence="9 10">
    <name type="scientific">Silurus asotus</name>
    <name type="common">Amur catfish</name>
    <name type="synonym">Parasilurus asotus</name>
    <dbReference type="NCBI Taxonomy" id="30991"/>
    <lineage>
        <taxon>Eukaryota</taxon>
        <taxon>Metazoa</taxon>
        <taxon>Chordata</taxon>
        <taxon>Craniata</taxon>
        <taxon>Vertebrata</taxon>
        <taxon>Euteleostomi</taxon>
        <taxon>Actinopterygii</taxon>
        <taxon>Neopterygii</taxon>
        <taxon>Teleostei</taxon>
        <taxon>Ostariophysi</taxon>
        <taxon>Siluriformes</taxon>
        <taxon>Siluridae</taxon>
        <taxon>Silurus</taxon>
    </lineage>
</organism>
<dbReference type="InterPro" id="IPR032098">
    <property type="entry name" value="Acyltransf_C"/>
</dbReference>
<keyword evidence="6 9" id="KW-0012">Acyltransferase</keyword>
<comment type="caution">
    <text evidence="9">The sequence shown here is derived from an EMBL/GenBank/DDBJ whole genome shotgun (WGS) entry which is preliminary data.</text>
</comment>
<dbReference type="CDD" id="cd07990">
    <property type="entry name" value="LPLAT_LCLAT1-like"/>
    <property type="match status" value="1"/>
</dbReference>
<keyword evidence="3" id="KW-0808">Transferase</keyword>
<feature type="transmembrane region" description="Helical" evidence="7">
    <location>
        <begin position="305"/>
        <end position="327"/>
    </location>
</feature>
<proteinExistence type="inferred from homology"/>
<sequence>MGVLAWLKSQFILQLLIGFVFVVSGLIINFIQLCTCVLWPINKQLYRKINTRMSYSLWSQLVMLLEWWSGTECTLYTDQATVDMFGKEHVIIILNHNYEIDFLCGWTMCERYGVLGSSKVLAKQELLKVPLIGWTWYFLEIVFCKRKWEEDKETVFRGLNQLKDYPEYMWFLLYCEGTRFTEQKHQISMQVAESKGLPKLKYHLLPRTKGFTTTLQCLKGTVKAIYDVTLNFKDKENPTLLGIINGKKYRADMRIRRFPVEEIPDDEKECANWLHKLYQEKDELQEYYFKEGCFPGPTIKPKRRLWTLLNFLFWATLLLSPLINFAWDVFVSGSPLLIISFMIFLIIASVAVRRLIGVTEVKKTGSSYGNVESKKEN</sequence>
<keyword evidence="4" id="KW-0443">Lipid metabolism</keyword>
<accession>A0AAD5AMG7</accession>
<evidence type="ECO:0000256" key="2">
    <source>
        <dbReference type="ARBA" id="ARBA00022516"/>
    </source>
</evidence>
<evidence type="ECO:0000256" key="7">
    <source>
        <dbReference type="SAM" id="Phobius"/>
    </source>
</evidence>
<gene>
    <name evidence="9" type="ORF">C0J50_22017</name>
</gene>
<evidence type="ECO:0000256" key="6">
    <source>
        <dbReference type="ARBA" id="ARBA00023315"/>
    </source>
</evidence>
<keyword evidence="10" id="KW-1185">Reference proteome</keyword>